<dbReference type="Proteomes" id="UP000011135">
    <property type="component" value="Unassembled WGS sequence"/>
</dbReference>
<keyword evidence="2" id="KW-1185">Reference proteome</keyword>
<organism evidence="1 2">
    <name type="scientific">Fulvivirga imtechensis AK7</name>
    <dbReference type="NCBI Taxonomy" id="1237149"/>
    <lineage>
        <taxon>Bacteria</taxon>
        <taxon>Pseudomonadati</taxon>
        <taxon>Bacteroidota</taxon>
        <taxon>Cytophagia</taxon>
        <taxon>Cytophagales</taxon>
        <taxon>Fulvivirgaceae</taxon>
        <taxon>Fulvivirga</taxon>
    </lineage>
</organism>
<protein>
    <submittedName>
        <fullName evidence="1">Uncharacterized protein</fullName>
    </submittedName>
</protein>
<evidence type="ECO:0000313" key="1">
    <source>
        <dbReference type="EMBL" id="ELR68735.1"/>
    </source>
</evidence>
<name>L8JIW1_9BACT</name>
<reference evidence="1 2" key="1">
    <citation type="submission" date="2012-12" db="EMBL/GenBank/DDBJ databases">
        <title>Genome assembly of Fulvivirga imtechensis AK7.</title>
        <authorList>
            <person name="Nupur N."/>
            <person name="Khatri I."/>
            <person name="Kumar R."/>
            <person name="Subramanian S."/>
            <person name="Pinnaka A."/>
        </authorList>
    </citation>
    <scope>NUCLEOTIDE SEQUENCE [LARGE SCALE GENOMIC DNA]</scope>
    <source>
        <strain evidence="1 2">AK7</strain>
    </source>
</reference>
<proteinExistence type="predicted"/>
<evidence type="ECO:0000313" key="2">
    <source>
        <dbReference type="Proteomes" id="UP000011135"/>
    </source>
</evidence>
<sequence>MDRNPLTYFKKFPDAMMPIANPHIIKIHEYEGFNEFPVLPTHLKKSRSL</sequence>
<dbReference type="STRING" id="1237149.C900_05918"/>
<gene>
    <name evidence="1" type="ORF">C900_05918</name>
</gene>
<dbReference type="AlphaFoldDB" id="L8JIW1"/>
<dbReference type="EMBL" id="AMZN01000095">
    <property type="protein sequence ID" value="ELR68735.1"/>
    <property type="molecule type" value="Genomic_DNA"/>
</dbReference>
<comment type="caution">
    <text evidence="1">The sequence shown here is derived from an EMBL/GenBank/DDBJ whole genome shotgun (WGS) entry which is preliminary data.</text>
</comment>
<accession>L8JIW1</accession>